<keyword evidence="6" id="KW-1185">Reference proteome</keyword>
<name>A0A811QTN4_9POAL</name>
<evidence type="ECO:0000313" key="5">
    <source>
        <dbReference type="EMBL" id="CAD6259479.1"/>
    </source>
</evidence>
<dbReference type="PROSITE" id="PS50127">
    <property type="entry name" value="UBC_2"/>
    <property type="match status" value="1"/>
</dbReference>
<dbReference type="PANTHER" id="PTHR46116:SF32">
    <property type="entry name" value="OS05G0153132 PROTEIN"/>
    <property type="match status" value="1"/>
</dbReference>
<reference evidence="5" key="1">
    <citation type="submission" date="2020-10" db="EMBL/GenBank/DDBJ databases">
        <authorList>
            <person name="Han B."/>
            <person name="Lu T."/>
            <person name="Zhao Q."/>
            <person name="Huang X."/>
            <person name="Zhao Y."/>
        </authorList>
    </citation>
    <scope>NUCLEOTIDE SEQUENCE</scope>
</reference>
<dbReference type="InterPro" id="IPR000608">
    <property type="entry name" value="UBC"/>
</dbReference>
<dbReference type="Pfam" id="PF23044">
    <property type="entry name" value="SH3-C_UBE2O"/>
    <property type="match status" value="1"/>
</dbReference>
<dbReference type="GO" id="GO:0061631">
    <property type="term" value="F:ubiquitin conjugating enzyme activity"/>
    <property type="evidence" value="ECO:0007669"/>
    <property type="project" value="TreeGrafter"/>
</dbReference>
<dbReference type="Pfam" id="PF23043">
    <property type="entry name" value="SH3-B_UBE2O"/>
    <property type="match status" value="1"/>
</dbReference>
<accession>A0A811QTN4</accession>
<evidence type="ECO:0000259" key="4">
    <source>
        <dbReference type="PROSITE" id="PS50127"/>
    </source>
</evidence>
<organism evidence="5 6">
    <name type="scientific">Miscanthus lutarioriparius</name>
    <dbReference type="NCBI Taxonomy" id="422564"/>
    <lineage>
        <taxon>Eukaryota</taxon>
        <taxon>Viridiplantae</taxon>
        <taxon>Streptophyta</taxon>
        <taxon>Embryophyta</taxon>
        <taxon>Tracheophyta</taxon>
        <taxon>Spermatophyta</taxon>
        <taxon>Magnoliopsida</taxon>
        <taxon>Liliopsida</taxon>
        <taxon>Poales</taxon>
        <taxon>Poaceae</taxon>
        <taxon>PACMAD clade</taxon>
        <taxon>Panicoideae</taxon>
        <taxon>Andropogonodae</taxon>
        <taxon>Andropogoneae</taxon>
        <taxon>Saccharinae</taxon>
        <taxon>Miscanthus</taxon>
    </lineage>
</organism>
<evidence type="ECO:0000256" key="3">
    <source>
        <dbReference type="SAM" id="MobiDB-lite"/>
    </source>
</evidence>
<sequence>MSGDVVYRYDLVTLKREGGRHEHDHDQRGIVVRMPGNRRGVRRANGTVLSAGGALRVVDRSIFRPGDIVAWESDVGGQIGVITGVFRALDLVRFDDDGRRQQGVVSGSRPTEELRRVTGLVLGDYVVSGPWLGRVTEVSLHADVAFDDGALCTLTGAENKLVGAPAKEEDNYKYDLRSGRQSNSVLYPGQRVVGQSPSVFRASRWIKGYWKPSRIRGTITRVGVAGVLVHWVASMHLGTNKALIQASAPPAWQPNPEKLALLPYPASEASVWYVGDRCFFRTTPPGHGHQHAAHPTGGVVIDDESPSARHALRGRLTRNQHGNKRRRRPDLLRREWERPMSVAGTRTTLDVLWQDGTRQCGVPSTSLVLFNTARNDYDFFPGQHVIRKPAGEQTPAAAVHSGVVRSLNCRDKTVCVSWFPAGGGAAIVEEAGGCGETVMSAYDVARDSGANFFYGDIVVRLRHPTEITANDDLSWVGHVVDLCDDRHIHVKWGDGDTSKVLPREIAVVKPQRIIEMLRELGDWLDDSGDTDGQKEQEEGTSEAAQEPAAAAITDNNGAEGVQDSSDGESDNEDSPVVTTRTTMDQVRSAAQALIRLAGDAFALGMWNRRKTVVKESGGPKPPAAAMEDVVEAATLMSGGDASTSTSTTCEVKTSHDFPQFNVVQSPPDHHFIDSMEQGTPVGRKWTKRVQKEWKILDNDLPDTIYVRAFEDRMDLLRVVMVGASGTPYHDGLFFFDIHLPPSYPTEPPLVNYRSFGLRVNPNLYPSGTVCLSLLNTFGGEGVELWSPEASSILQVVISIQGLVLTAQPYYNEPAFGAHAGTAKGLRNNLPYSENTYLLNLQTMLHLLRRPPAGFEEFVRDHFRRRGQHVIRTCEAYQDGCLVGTLDEEGHPTKDSKRRPCSAGFKLALLNILPRLVEALTNIDVVQGCKPS</sequence>
<gene>
    <name evidence="5" type="ORF">NCGR_LOCUS42916</name>
</gene>
<keyword evidence="1" id="KW-0808">Transferase</keyword>
<dbReference type="EMBL" id="CAJGYO010000011">
    <property type="protein sequence ID" value="CAD6259479.1"/>
    <property type="molecule type" value="Genomic_DNA"/>
</dbReference>
<evidence type="ECO:0000256" key="2">
    <source>
        <dbReference type="ARBA" id="ARBA00022786"/>
    </source>
</evidence>
<dbReference type="Pfam" id="PF00179">
    <property type="entry name" value="UQ_con"/>
    <property type="match status" value="1"/>
</dbReference>
<dbReference type="Gene3D" id="3.10.110.10">
    <property type="entry name" value="Ubiquitin Conjugating Enzyme"/>
    <property type="match status" value="1"/>
</dbReference>
<feature type="compositionally biased region" description="Low complexity" evidence="3">
    <location>
        <begin position="542"/>
        <end position="551"/>
    </location>
</feature>
<dbReference type="SMART" id="SM00212">
    <property type="entry name" value="UBCc"/>
    <property type="match status" value="1"/>
</dbReference>
<evidence type="ECO:0000313" key="6">
    <source>
        <dbReference type="Proteomes" id="UP000604825"/>
    </source>
</evidence>
<comment type="caution">
    <text evidence="5">The sequence shown here is derived from an EMBL/GenBank/DDBJ whole genome shotgun (WGS) entry which is preliminary data.</text>
</comment>
<proteinExistence type="predicted"/>
<feature type="domain" description="UBC core" evidence="4">
    <location>
        <begin position="684"/>
        <end position="847"/>
    </location>
</feature>
<dbReference type="InterPro" id="IPR016135">
    <property type="entry name" value="UBQ-conjugating_enzyme/RWD"/>
</dbReference>
<dbReference type="InterPro" id="IPR057735">
    <property type="entry name" value="UBE2O-like_tSH3-B"/>
</dbReference>
<dbReference type="SUPFAM" id="SSF54495">
    <property type="entry name" value="UBC-like"/>
    <property type="match status" value="1"/>
</dbReference>
<dbReference type="InterPro" id="IPR057734">
    <property type="entry name" value="UBE2O-like_SH3-C"/>
</dbReference>
<keyword evidence="2" id="KW-0833">Ubl conjugation pathway</keyword>
<protein>
    <recommendedName>
        <fullName evidence="4">UBC core domain-containing protein</fullName>
    </recommendedName>
</protein>
<dbReference type="PANTHER" id="PTHR46116">
    <property type="entry name" value="(E3-INDEPENDENT) E2 UBIQUITIN-CONJUGATING ENZYME"/>
    <property type="match status" value="1"/>
</dbReference>
<dbReference type="Proteomes" id="UP000604825">
    <property type="component" value="Unassembled WGS sequence"/>
</dbReference>
<dbReference type="CDD" id="cd23837">
    <property type="entry name" value="UBCc_UBE2O"/>
    <property type="match status" value="1"/>
</dbReference>
<evidence type="ECO:0000256" key="1">
    <source>
        <dbReference type="ARBA" id="ARBA00022679"/>
    </source>
</evidence>
<dbReference type="Pfam" id="PF23046">
    <property type="entry name" value="tSH3-B_UBE2O"/>
    <property type="match status" value="1"/>
</dbReference>
<feature type="region of interest" description="Disordered" evidence="3">
    <location>
        <begin position="523"/>
        <end position="582"/>
    </location>
</feature>
<dbReference type="OrthoDB" id="632608at2759"/>
<dbReference type="InterPro" id="IPR057733">
    <property type="entry name" value="UBE2O-like_SH3-B"/>
</dbReference>
<dbReference type="AlphaFoldDB" id="A0A811QTN4"/>